<dbReference type="OrthoDB" id="9796523at2"/>
<dbReference type="AlphaFoldDB" id="A0A1M6GMB5"/>
<dbReference type="EMBL" id="FQZK01000003">
    <property type="protein sequence ID" value="SHJ11080.1"/>
    <property type="molecule type" value="Genomic_DNA"/>
</dbReference>
<proteinExistence type="predicted"/>
<evidence type="ECO:0000313" key="2">
    <source>
        <dbReference type="EMBL" id="SHJ11080.1"/>
    </source>
</evidence>
<dbReference type="InterPro" id="IPR025591">
    <property type="entry name" value="RloB"/>
</dbReference>
<feature type="region of interest" description="Disordered" evidence="1">
    <location>
        <begin position="155"/>
        <end position="188"/>
    </location>
</feature>
<dbReference type="STRING" id="758803.SAMN05421803_103461"/>
<accession>A0A1M6GMB5</accession>
<gene>
    <name evidence="2" type="ORF">SAMN05421803_103461</name>
</gene>
<keyword evidence="3" id="KW-1185">Reference proteome</keyword>
<protein>
    <submittedName>
        <fullName evidence="2">RloB-like protein</fullName>
    </submittedName>
</protein>
<evidence type="ECO:0000313" key="3">
    <source>
        <dbReference type="Proteomes" id="UP000184452"/>
    </source>
</evidence>
<evidence type="ECO:0000256" key="1">
    <source>
        <dbReference type="SAM" id="MobiDB-lite"/>
    </source>
</evidence>
<reference evidence="2 3" key="1">
    <citation type="submission" date="2016-11" db="EMBL/GenBank/DDBJ databases">
        <authorList>
            <person name="Jaros S."/>
            <person name="Januszkiewicz K."/>
            <person name="Wedrychowicz H."/>
        </authorList>
    </citation>
    <scope>NUCLEOTIDE SEQUENCE [LARGE SCALE GENOMIC DNA]</scope>
    <source>
        <strain evidence="2 3">CGMCC 4.5723</strain>
    </source>
</reference>
<dbReference type="Proteomes" id="UP000184452">
    <property type="component" value="Unassembled WGS sequence"/>
</dbReference>
<dbReference type="Pfam" id="PF13707">
    <property type="entry name" value="RloB"/>
    <property type="match status" value="1"/>
</dbReference>
<sequence length="214" mass="24466">MARRRSTGRRPGPRREHPALLILCEGETEEAYFDGLRRHLRSTRPLSGRGPEPMVEVAKRTEGALIVREAMERRTEGYSEMWAVFDTEGEDVGALRRKARDTPCKGTEAAVETAVSHPCFEVWLLLHHMDRGRLTGCHTVRDTVRLLEQTVPEWAKGSKNRGRKGTDFADFAPGVERARRQGARTPRDRYDDYPWTDVHLVLDSLENHLAHRSD</sequence>
<dbReference type="RefSeq" id="WP_073377387.1">
    <property type="nucleotide sequence ID" value="NZ_FQZK01000003.1"/>
</dbReference>
<organism evidence="2 3">
    <name type="scientific">Nocardiopsis flavescens</name>
    <dbReference type="NCBI Taxonomy" id="758803"/>
    <lineage>
        <taxon>Bacteria</taxon>
        <taxon>Bacillati</taxon>
        <taxon>Actinomycetota</taxon>
        <taxon>Actinomycetes</taxon>
        <taxon>Streptosporangiales</taxon>
        <taxon>Nocardiopsidaceae</taxon>
        <taxon>Nocardiopsis</taxon>
    </lineage>
</organism>
<name>A0A1M6GMB5_9ACTN</name>